<dbReference type="FunFam" id="1.20.1280.290:FF:000006">
    <property type="entry name" value="mannose-P-dolichol utilization defect 1 protein"/>
    <property type="match status" value="1"/>
</dbReference>
<keyword evidence="4" id="KW-0677">Repeat</keyword>
<comment type="subcellular location">
    <subcellularLocation>
        <location evidence="1">Membrane</location>
        <topology evidence="1">Multi-pass membrane protein</topology>
    </subcellularLocation>
</comment>
<feature type="transmembrane region" description="Helical" evidence="9">
    <location>
        <begin position="39"/>
        <end position="61"/>
    </location>
</feature>
<feature type="transmembrane region" description="Helical" evidence="9">
    <location>
        <begin position="104"/>
        <end position="121"/>
    </location>
</feature>
<dbReference type="Gene3D" id="1.20.1280.290">
    <property type="match status" value="2"/>
</dbReference>
<comment type="caution">
    <text evidence="10">The sequence shown here is derived from an EMBL/GenBank/DDBJ whole genome shotgun (WGS) entry which is preliminary data.</text>
</comment>
<name>A0AA36CRQ5_9BILA</name>
<sequence length="302" mass="33374">MEHLREMFLDIRHFIFPDDCYEELVTRFNVSHPVCPNIVLSRVLGLAITAGSMALFIPQILKIAAARSGKGISFPAQLLTLVGVIGMPAYSYDQGFVFSQWGDGLFSAIQLVIICMQLLYFDGRGMFAAVFAISWAAAAIAVYIHAVPPTILAAFLSGGTAIVIVAKAIQIYQNWSQRSTGQLAFITVLLQFAGSLARIFTSMQETHDFQLIMAASLATLFNGSIFAQFLIYWNKELVTSPRTTSKTPSPNRRFPTSQLSPLLCIRSPRLLSEISGDMDRLYIPCSFWEHAADDCTVVSQLK</sequence>
<keyword evidence="11" id="KW-1185">Reference proteome</keyword>
<dbReference type="PANTHER" id="PTHR12226">
    <property type="entry name" value="MANNOSE-P-DOLICHOL UTILIZATION DEFECT 1 LEC35 -RELATED"/>
    <property type="match status" value="1"/>
</dbReference>
<feature type="transmembrane region" description="Helical" evidence="9">
    <location>
        <begin position="73"/>
        <end position="92"/>
    </location>
</feature>
<keyword evidence="6 9" id="KW-0472">Membrane</keyword>
<feature type="non-terminal residue" evidence="10">
    <location>
        <position position="302"/>
    </location>
</feature>
<gene>
    <name evidence="10" type="ORF">MSPICULIGERA_LOCUS12440</name>
</gene>
<evidence type="ECO:0000313" key="11">
    <source>
        <dbReference type="Proteomes" id="UP001177023"/>
    </source>
</evidence>
<feature type="transmembrane region" description="Helical" evidence="9">
    <location>
        <begin position="150"/>
        <end position="169"/>
    </location>
</feature>
<dbReference type="InterPro" id="IPR016817">
    <property type="entry name" value="MannP-dilichol_defect-1"/>
</dbReference>
<dbReference type="EMBL" id="CATQJA010002626">
    <property type="protein sequence ID" value="CAJ0574099.1"/>
    <property type="molecule type" value="Genomic_DNA"/>
</dbReference>
<dbReference type="Proteomes" id="UP001177023">
    <property type="component" value="Unassembled WGS sequence"/>
</dbReference>
<dbReference type="Pfam" id="PF04193">
    <property type="entry name" value="PQ-loop"/>
    <property type="match status" value="2"/>
</dbReference>
<feature type="transmembrane region" description="Helical" evidence="9">
    <location>
        <begin position="126"/>
        <end position="144"/>
    </location>
</feature>
<evidence type="ECO:0000256" key="7">
    <source>
        <dbReference type="ARBA" id="ARBA00038475"/>
    </source>
</evidence>
<organism evidence="10 11">
    <name type="scientific">Mesorhabditis spiculigera</name>
    <dbReference type="NCBI Taxonomy" id="96644"/>
    <lineage>
        <taxon>Eukaryota</taxon>
        <taxon>Metazoa</taxon>
        <taxon>Ecdysozoa</taxon>
        <taxon>Nematoda</taxon>
        <taxon>Chromadorea</taxon>
        <taxon>Rhabditida</taxon>
        <taxon>Rhabditina</taxon>
        <taxon>Rhabditomorpha</taxon>
        <taxon>Rhabditoidea</taxon>
        <taxon>Rhabditidae</taxon>
        <taxon>Mesorhabditinae</taxon>
        <taxon>Mesorhabditis</taxon>
    </lineage>
</organism>
<proteinExistence type="inferred from homology"/>
<feature type="transmembrane region" description="Helical" evidence="9">
    <location>
        <begin position="181"/>
        <end position="200"/>
    </location>
</feature>
<evidence type="ECO:0000256" key="2">
    <source>
        <dbReference type="ARBA" id="ARBA00022448"/>
    </source>
</evidence>
<evidence type="ECO:0000256" key="9">
    <source>
        <dbReference type="SAM" id="Phobius"/>
    </source>
</evidence>
<accession>A0AA36CRQ5</accession>
<dbReference type="AlphaFoldDB" id="A0AA36CRQ5"/>
<keyword evidence="3 9" id="KW-0812">Transmembrane</keyword>
<keyword evidence="2" id="KW-0813">Transport</keyword>
<dbReference type="GO" id="GO:0009312">
    <property type="term" value="P:oligosaccharide biosynthetic process"/>
    <property type="evidence" value="ECO:0007669"/>
    <property type="project" value="TreeGrafter"/>
</dbReference>
<protein>
    <recommendedName>
        <fullName evidence="8">Mannose-P-dolichol utilization defect 1 protein homolog</fullName>
    </recommendedName>
</protein>
<evidence type="ECO:0000256" key="3">
    <source>
        <dbReference type="ARBA" id="ARBA00022692"/>
    </source>
</evidence>
<evidence type="ECO:0000313" key="10">
    <source>
        <dbReference type="EMBL" id="CAJ0574099.1"/>
    </source>
</evidence>
<keyword evidence="5 9" id="KW-1133">Transmembrane helix</keyword>
<reference evidence="10" key="1">
    <citation type="submission" date="2023-06" db="EMBL/GenBank/DDBJ databases">
        <authorList>
            <person name="Delattre M."/>
        </authorList>
    </citation>
    <scope>NUCLEOTIDE SEQUENCE</scope>
    <source>
        <strain evidence="10">AF72</strain>
    </source>
</reference>
<dbReference type="SMART" id="SM00679">
    <property type="entry name" value="CTNS"/>
    <property type="match status" value="2"/>
</dbReference>
<feature type="transmembrane region" description="Helical" evidence="9">
    <location>
        <begin position="212"/>
        <end position="233"/>
    </location>
</feature>
<evidence type="ECO:0000256" key="5">
    <source>
        <dbReference type="ARBA" id="ARBA00022989"/>
    </source>
</evidence>
<evidence type="ECO:0000256" key="1">
    <source>
        <dbReference type="ARBA" id="ARBA00004141"/>
    </source>
</evidence>
<dbReference type="GO" id="GO:0016020">
    <property type="term" value="C:membrane"/>
    <property type="evidence" value="ECO:0007669"/>
    <property type="project" value="UniProtKB-SubCell"/>
</dbReference>
<evidence type="ECO:0000256" key="4">
    <source>
        <dbReference type="ARBA" id="ARBA00022737"/>
    </source>
</evidence>
<comment type="similarity">
    <text evidence="7">Belongs to the MPDU1 (TC 2.A.43.3) family.</text>
</comment>
<dbReference type="InterPro" id="IPR006603">
    <property type="entry name" value="PQ-loop_rpt"/>
</dbReference>
<dbReference type="PANTHER" id="PTHR12226:SF2">
    <property type="entry name" value="MANNOSE-P-DOLICHOL UTILIZATION DEFECT 1 PROTEIN"/>
    <property type="match status" value="1"/>
</dbReference>
<evidence type="ECO:0000256" key="6">
    <source>
        <dbReference type="ARBA" id="ARBA00023136"/>
    </source>
</evidence>
<evidence type="ECO:0000256" key="8">
    <source>
        <dbReference type="ARBA" id="ARBA00067517"/>
    </source>
</evidence>